<dbReference type="InterPro" id="IPR036770">
    <property type="entry name" value="Ankyrin_rpt-contain_sf"/>
</dbReference>
<dbReference type="Gene3D" id="3.40.50.300">
    <property type="entry name" value="P-loop containing nucleotide triphosphate hydrolases"/>
    <property type="match status" value="1"/>
</dbReference>
<dbReference type="InterPro" id="IPR002110">
    <property type="entry name" value="Ankyrin_rpt"/>
</dbReference>
<dbReference type="Pfam" id="PF12796">
    <property type="entry name" value="Ank_2"/>
    <property type="match status" value="7"/>
</dbReference>
<evidence type="ECO:0000256" key="2">
    <source>
        <dbReference type="ARBA" id="ARBA00023043"/>
    </source>
</evidence>
<dbReference type="Proteomes" id="UP000292052">
    <property type="component" value="Unassembled WGS sequence"/>
</dbReference>
<feature type="repeat" description="ANK" evidence="3">
    <location>
        <begin position="1233"/>
        <end position="1265"/>
    </location>
</feature>
<keyword evidence="2 3" id="KW-0040">ANK repeat</keyword>
<gene>
    <name evidence="4" type="ORF">BDFB_002897</name>
</gene>
<feature type="repeat" description="ANK" evidence="3">
    <location>
        <begin position="2082"/>
        <end position="2114"/>
    </location>
</feature>
<proteinExistence type="predicted"/>
<feature type="repeat" description="ANK" evidence="3">
    <location>
        <begin position="1365"/>
        <end position="1397"/>
    </location>
</feature>
<dbReference type="Pfam" id="PF00023">
    <property type="entry name" value="Ank"/>
    <property type="match status" value="5"/>
</dbReference>
<evidence type="ECO:0000256" key="3">
    <source>
        <dbReference type="PROSITE-ProRule" id="PRU00023"/>
    </source>
</evidence>
<dbReference type="Gene3D" id="1.25.40.20">
    <property type="entry name" value="Ankyrin repeat-containing domain"/>
    <property type="match status" value="6"/>
</dbReference>
<feature type="repeat" description="ANK" evidence="3">
    <location>
        <begin position="1592"/>
        <end position="1637"/>
    </location>
</feature>
<keyword evidence="1" id="KW-0677">Repeat</keyword>
<feature type="repeat" description="ANK" evidence="3">
    <location>
        <begin position="1332"/>
        <end position="1364"/>
    </location>
</feature>
<dbReference type="PROSITE" id="PS50088">
    <property type="entry name" value="ANK_REPEAT"/>
    <property type="match status" value="20"/>
</dbReference>
<feature type="repeat" description="ANK" evidence="3">
    <location>
        <begin position="1520"/>
        <end position="1553"/>
    </location>
</feature>
<feature type="repeat" description="ANK" evidence="3">
    <location>
        <begin position="1842"/>
        <end position="1864"/>
    </location>
</feature>
<evidence type="ECO:0000256" key="1">
    <source>
        <dbReference type="ARBA" id="ARBA00022737"/>
    </source>
</evidence>
<feature type="repeat" description="ANK" evidence="3">
    <location>
        <begin position="1135"/>
        <end position="1167"/>
    </location>
</feature>
<feature type="repeat" description="ANK" evidence="3">
    <location>
        <begin position="1638"/>
        <end position="1670"/>
    </location>
</feature>
<accession>A0A482W8M6</accession>
<feature type="repeat" description="ANK" evidence="3">
    <location>
        <begin position="2115"/>
        <end position="2147"/>
    </location>
</feature>
<feature type="repeat" description="ANK" evidence="3">
    <location>
        <begin position="1978"/>
        <end position="2001"/>
    </location>
</feature>
<name>A0A482W8M6_ASBVE</name>
<dbReference type="PROSITE" id="PS50297">
    <property type="entry name" value="ANK_REP_REGION"/>
    <property type="match status" value="18"/>
</dbReference>
<feature type="repeat" description="ANK" evidence="3">
    <location>
        <begin position="1432"/>
        <end position="1464"/>
    </location>
</feature>
<sequence length="2208" mass="251223">MTEASVKDVAIVRKTVDIACKASNCDVCFNKCNLKMTLATYKKRSGTSDRGRDYECLLCALYALRFSISDDVIDFEMSTNNEIFGDLDDLALEVRFANGATKTFLFQMKHTEKQKTLATTALISQSGDSSLFKYLKSFRCLQKNRRSLENFVLIFFTNRSADFAENLQLSLGTQQIYIKQQNCVCYNLLNTSKGQNRSIFKFETVSEENQDFFQRFYLYVNQQNDISLREAVTKTLNAQLHCDICFLEFMRGWWAGNFKLTKDDVIMKLAELVFSPMIKTLSDVKCNEKTELIKEAVLKCDLTLVGRDDDIAEIWREVQKDIKRINLVALKYGLITKGLTRMDDLSSEKQSKVLWYLNDAPLIIQFDRSKKISILLIIKLLERCTEKKKLILVEGGVKENFPNWKVFANLSDIPKVGLRKKIAKNFSCKLQGKKTISLEELGAYDSEITEVFHVSSLLQIALDDSFNIGEAPEELPPTYIPRSIPKIFISTAVLDGLKESKILLNCKGKLEVIQRVCKRQVVKITKYNPRDIYICDPKYYIYGSEDEFREKELEMAVSDTKKAHCFNVIDSKTLQWVNTNENLEELEDYRRLNTTECFDGFGVDNYLHNRIWILTSHTGGGKTTLLNHIKNQSPPNCFVIKMNLKEHDQFFRGKHKITNIEPYVMKFTATNRKYNAFEMKLLKKFERKKIILLWDGFDEIHSDSREFFIDCVKQLHSSGMTQWITSRNGFQKFLEKNFGVFAISMLPFREEEQNYYIRERSKVNDPTTMEEFFKNINIVDDSEYLGVPLQLYILTEIFNQNPEALKSILTLTDMCRDFIEGKYTHFLKKTKCDIDFFEDLIENSKEHRLEQYKIAALKTYMPDHCHTLNLKSSPRFMKEVKKGDFLGLIIKIDEDGSVTFEHNIFGEYLCALWCSQNRSQVPKDILQEKHRNIKFMFDLLLADHRPIFVKILYKKFEDLAGCEVVKDSAGRSPLHVICTYGQRHPLLTKKTSTGKYLVEADRAESVESDSEDLKFALYHLKNRCNPSERDDLFGWTPYDYADQSLSLGLIEVLGGELDSVLPSLQNYKDPTSVLYYSTKFNYPNLFTAITQIPYVEDDGGGNLLHVAAEHGRENFLISLLDRKPYLKWINKSNEHKWTPIHFASFNGNLPMLRFLREKGGTFPLREPSVLSLATTHGYQKIVEFLLELNVSPNELYHRNYFTQSLPIAISRGYIEIVKFLVRNGAKLYKIGKNAMNALHMALDNEQFEIAEFFLSKGMNIDDVDATGQTSYHFAAINNQKSVVLFLLVKNAKYLTLDKCGRNPLHLAAQHGSLEVAQILMGKGVDYKIQDKNGKTPLHLAVLYGKIEMVELLIGKGADIDSSDRYGRVPIHYAAIYGSKDSIEFLLNHGASLEIRDKLYGRTPLHYAAWKGHEDCVEVLINKGAQVDVTCNFLYTPLHLAVDDNSYDTCQLLLNYGASVSVVNRYGITPLNMVRNHNYAIYLLLLKYHPEPLHEAAFNVEIEAFLQLLDMGYDINTANENGITPLHVAVGRPNVANLLKLSIEKGANIKARNKNGFTPLHWILQGEYPNEESVEILLRADLKKETINARTDRELTPLHIASQAGCLNLYTSDSYDDVYLKLVQLLLDQGAEVCVDDDEGFTPLHYASQSGNLEIVKLLTKKSSKINKPNKHGRTPLHMAATKGSVPIVEHLLEQGASVDLEDREGDTPLDDALKAEHPQVFKILSSRLSKISNIDATNSRGRTILHVASKAGLSNLVEFFLSKNASVDIVDNDGNTPLDDALFNRRFDVFALLQQKLKLFDVNKFNKRQKRYPLHVVASCGVEELVKCFLEAGAELDVVDEDGNTPLHKAVQHRHKGAIKLLLRYDQGRTVNRTNKEGQTALHIAVKQDEEDLVEMLVRKGARIDVVDNEGDTPFDVGFHRGNIVCAEGLLNFDNFDVNKHSCQQGKTLLHYAVAENSLEFAEWLIRNGASINATDIDGYTPLHRAFKQDSQEMAQLLLKKCNRSIDFHVVDQKSQENVLQCAAQCSPALVELLLKSGASARATSQDGSTPLDCALEEENAQVFELLLEELDDDVVHMTERDGRTVLHIAAAQGCVNLARVLLRKGASINEADRSGCTPLDNAAQKGHLDILELLLEKDRNFVAVNKSDHHGRTLLHLAVEEDNLDMVELLVRKGARIELVDENGESAVEMAERNKRTKISEFFSQVD</sequence>
<keyword evidence="5" id="KW-1185">Reference proteome</keyword>
<dbReference type="SUPFAM" id="SSF48403">
    <property type="entry name" value="Ankyrin repeat"/>
    <property type="match status" value="5"/>
</dbReference>
<dbReference type="OrthoDB" id="8194444at2759"/>
<dbReference type="SUPFAM" id="SSF52540">
    <property type="entry name" value="P-loop containing nucleoside triphosphate hydrolases"/>
    <property type="match status" value="1"/>
</dbReference>
<feature type="repeat" description="ANK" evidence="3">
    <location>
        <begin position="1809"/>
        <end position="1841"/>
    </location>
</feature>
<dbReference type="InterPro" id="IPR027417">
    <property type="entry name" value="P-loop_NTPase"/>
</dbReference>
<organism evidence="4 5">
    <name type="scientific">Asbolus verrucosus</name>
    <name type="common">Desert ironclad beetle</name>
    <dbReference type="NCBI Taxonomy" id="1661398"/>
    <lineage>
        <taxon>Eukaryota</taxon>
        <taxon>Metazoa</taxon>
        <taxon>Ecdysozoa</taxon>
        <taxon>Arthropoda</taxon>
        <taxon>Hexapoda</taxon>
        <taxon>Insecta</taxon>
        <taxon>Pterygota</taxon>
        <taxon>Neoptera</taxon>
        <taxon>Endopterygota</taxon>
        <taxon>Coleoptera</taxon>
        <taxon>Polyphaga</taxon>
        <taxon>Cucujiformia</taxon>
        <taxon>Tenebrionidae</taxon>
        <taxon>Pimeliinae</taxon>
        <taxon>Asbolus</taxon>
    </lineage>
</organism>
<dbReference type="SMART" id="SM00248">
    <property type="entry name" value="ANK"/>
    <property type="match status" value="31"/>
</dbReference>
<reference evidence="4 5" key="1">
    <citation type="submission" date="2017-03" db="EMBL/GenBank/DDBJ databases">
        <title>Genome of the blue death feigning beetle - Asbolus verrucosus.</title>
        <authorList>
            <person name="Rider S.D."/>
        </authorList>
    </citation>
    <scope>NUCLEOTIDE SEQUENCE [LARGE SCALE GENOMIC DNA]</scope>
    <source>
        <strain evidence="4">Butters</strain>
        <tissue evidence="4">Head and leg muscle</tissue>
    </source>
</reference>
<dbReference type="STRING" id="1661398.A0A482W8M6"/>
<feature type="repeat" description="ANK" evidence="3">
    <location>
        <begin position="1399"/>
        <end position="1431"/>
    </location>
</feature>
<dbReference type="PRINTS" id="PR01415">
    <property type="entry name" value="ANKYRIN"/>
</dbReference>
<protein>
    <submittedName>
        <fullName evidence="4">Ankyrin repeat domain containing protein</fullName>
    </submittedName>
</protein>
<feature type="repeat" description="ANK" evidence="3">
    <location>
        <begin position="1945"/>
        <end position="1977"/>
    </location>
</feature>
<feature type="repeat" description="ANK" evidence="3">
    <location>
        <begin position="1877"/>
        <end position="1909"/>
    </location>
</feature>
<dbReference type="EMBL" id="QDEB01016558">
    <property type="protein sequence ID" value="RZC41502.1"/>
    <property type="molecule type" value="Genomic_DNA"/>
</dbReference>
<comment type="caution">
    <text evidence="4">The sequence shown here is derived from an EMBL/GenBank/DDBJ whole genome shotgun (WGS) entry which is preliminary data.</text>
</comment>
<evidence type="ECO:0000313" key="5">
    <source>
        <dbReference type="Proteomes" id="UP000292052"/>
    </source>
</evidence>
<dbReference type="PANTHER" id="PTHR24198:SF193">
    <property type="match status" value="1"/>
</dbReference>
<feature type="repeat" description="ANK" evidence="3">
    <location>
        <begin position="1299"/>
        <end position="1331"/>
    </location>
</feature>
<feature type="repeat" description="ANK" evidence="3">
    <location>
        <begin position="2151"/>
        <end position="2183"/>
    </location>
</feature>
<dbReference type="PANTHER" id="PTHR24198">
    <property type="entry name" value="ANKYRIN REPEAT AND PROTEIN KINASE DOMAIN-CONTAINING PROTEIN"/>
    <property type="match status" value="1"/>
</dbReference>
<evidence type="ECO:0000313" key="4">
    <source>
        <dbReference type="EMBL" id="RZC41502.1"/>
    </source>
</evidence>
<feature type="repeat" description="ANK" evidence="3">
    <location>
        <begin position="1671"/>
        <end position="1703"/>
    </location>
</feature>
<feature type="repeat" description="ANK" evidence="3">
    <location>
        <begin position="1740"/>
        <end position="1772"/>
    </location>
</feature>
<dbReference type="Pfam" id="PF13637">
    <property type="entry name" value="Ank_4"/>
    <property type="match status" value="1"/>
</dbReference>